<evidence type="ECO:0000313" key="9">
    <source>
        <dbReference type="EMBL" id="MEQ2546306.1"/>
    </source>
</evidence>
<comment type="function">
    <text evidence="1">Produces ATP from ADP in the presence of a proton gradient across the membrane.</text>
</comment>
<organism evidence="9 10">
    <name type="scientific">Alistipes intestinihominis</name>
    <dbReference type="NCBI Taxonomy" id="3133172"/>
    <lineage>
        <taxon>Bacteria</taxon>
        <taxon>Pseudomonadati</taxon>
        <taxon>Bacteroidota</taxon>
        <taxon>Bacteroidia</taxon>
        <taxon>Bacteroidales</taxon>
        <taxon>Rikenellaceae</taxon>
        <taxon>Alistipes</taxon>
    </lineage>
</organism>
<keyword evidence="6" id="KW-0472">Membrane</keyword>
<protein>
    <submittedName>
        <fullName evidence="9">F0F1 ATP synthase subunit epsilon</fullName>
    </submittedName>
</protein>
<reference evidence="9 10" key="1">
    <citation type="submission" date="2024-03" db="EMBL/GenBank/DDBJ databases">
        <title>Human intestinal bacterial collection.</title>
        <authorList>
            <person name="Pauvert C."/>
            <person name="Hitch T.C.A."/>
            <person name="Clavel T."/>
        </authorList>
    </citation>
    <scope>NUCLEOTIDE SEQUENCE [LARGE SCALE GENOMIC DNA]</scope>
    <source>
        <strain evidence="9 10">CLA-KB-H122</strain>
    </source>
</reference>
<evidence type="ECO:0000259" key="8">
    <source>
        <dbReference type="Pfam" id="PF02823"/>
    </source>
</evidence>
<dbReference type="Gene3D" id="2.60.15.10">
    <property type="entry name" value="F0F1 ATP synthase delta/epsilon subunit, N-terminal"/>
    <property type="match status" value="1"/>
</dbReference>
<dbReference type="InterPro" id="IPR036771">
    <property type="entry name" value="ATPsynth_dsu/esu_N"/>
</dbReference>
<feature type="domain" description="ATP synthase F1 complex delta/epsilon subunit N-terminal" evidence="8">
    <location>
        <begin position="1"/>
        <end position="72"/>
    </location>
</feature>
<evidence type="ECO:0000256" key="5">
    <source>
        <dbReference type="ARBA" id="ARBA00023065"/>
    </source>
</evidence>
<dbReference type="Pfam" id="PF02823">
    <property type="entry name" value="ATP-synt_DE_N"/>
    <property type="match status" value="1"/>
</dbReference>
<comment type="similarity">
    <text evidence="3">Belongs to the ATPase epsilon chain family.</text>
</comment>
<dbReference type="Proteomes" id="UP001460202">
    <property type="component" value="Unassembled WGS sequence"/>
</dbReference>
<dbReference type="EMBL" id="JBBMFL010000030">
    <property type="protein sequence ID" value="MEQ2546306.1"/>
    <property type="molecule type" value="Genomic_DNA"/>
</dbReference>
<keyword evidence="5" id="KW-0406">Ion transport</keyword>
<dbReference type="InterPro" id="IPR001469">
    <property type="entry name" value="ATP_synth_F1_dsu/esu"/>
</dbReference>
<evidence type="ECO:0000256" key="4">
    <source>
        <dbReference type="ARBA" id="ARBA00022448"/>
    </source>
</evidence>
<accession>A0ABV1H0V1</accession>
<dbReference type="InterPro" id="IPR020546">
    <property type="entry name" value="ATP_synth_F1_dsu/esu_N"/>
</dbReference>
<evidence type="ECO:0000313" key="10">
    <source>
        <dbReference type="Proteomes" id="UP001460202"/>
    </source>
</evidence>
<proteinExistence type="inferred from homology"/>
<dbReference type="SUPFAM" id="SSF51344">
    <property type="entry name" value="Epsilon subunit of F1F0-ATP synthase N-terminal domain"/>
    <property type="match status" value="1"/>
</dbReference>
<comment type="caution">
    <text evidence="9">The sequence shown here is derived from an EMBL/GenBank/DDBJ whole genome shotgun (WGS) entry which is preliminary data.</text>
</comment>
<evidence type="ECO:0000256" key="2">
    <source>
        <dbReference type="ARBA" id="ARBA00004184"/>
    </source>
</evidence>
<evidence type="ECO:0000256" key="6">
    <source>
        <dbReference type="ARBA" id="ARBA00023136"/>
    </source>
</evidence>
<evidence type="ECO:0000256" key="7">
    <source>
        <dbReference type="ARBA" id="ARBA00023196"/>
    </source>
</evidence>
<gene>
    <name evidence="9" type="ORF">WMO46_15280</name>
</gene>
<dbReference type="CDD" id="cd12152">
    <property type="entry name" value="F1-ATPase_delta"/>
    <property type="match status" value="1"/>
</dbReference>
<comment type="subcellular location">
    <subcellularLocation>
        <location evidence="2">Endomembrane system</location>
        <topology evidence="2">Peripheral membrane protein</topology>
    </subcellularLocation>
</comment>
<keyword evidence="7" id="KW-0066">ATP synthesis</keyword>
<evidence type="ECO:0000256" key="3">
    <source>
        <dbReference type="ARBA" id="ARBA00005712"/>
    </source>
</evidence>
<dbReference type="RefSeq" id="WP_276762513.1">
    <property type="nucleotide sequence ID" value="NZ_JBBMFL010000030.1"/>
</dbReference>
<sequence>MQLIIVAPRGVLCHTAVEKVSFPGALGAFTVLPGHAPLIAQLTAGKIRYTSGAEEREQEILRGFVRIERDTVAANVELPEPCSQK</sequence>
<keyword evidence="4" id="KW-0813">Transport</keyword>
<keyword evidence="10" id="KW-1185">Reference proteome</keyword>
<name>A0ABV1H0V1_9BACT</name>
<keyword evidence="7" id="KW-0139">CF(1)</keyword>
<evidence type="ECO:0000256" key="1">
    <source>
        <dbReference type="ARBA" id="ARBA00003543"/>
    </source>
</evidence>